<keyword evidence="2" id="KW-0732">Signal</keyword>
<proteinExistence type="inferred from homology"/>
<reference evidence="4 5" key="1">
    <citation type="submission" date="2023-03" db="EMBL/GenBank/DDBJ databases">
        <title>Thalassotalea loyana LMG 22536T draft genome sequence.</title>
        <authorList>
            <person name="Sawabe T."/>
        </authorList>
    </citation>
    <scope>NUCLEOTIDE SEQUENCE [LARGE SCALE GENOMIC DNA]</scope>
    <source>
        <strain evidence="4 5">LMG 22536</strain>
    </source>
</reference>
<feature type="domain" description="Capsule synthesis protein CapA" evidence="3">
    <location>
        <begin position="109"/>
        <end position="362"/>
    </location>
</feature>
<dbReference type="PANTHER" id="PTHR33393:SF11">
    <property type="entry name" value="POLYGLUTAMINE SYNTHESIS ACCESSORY PROTEIN RV0574C-RELATED"/>
    <property type="match status" value="1"/>
</dbReference>
<dbReference type="RefSeq" id="WP_284299548.1">
    <property type="nucleotide sequence ID" value="NZ_BSSV01000006.1"/>
</dbReference>
<dbReference type="Gene3D" id="3.60.21.10">
    <property type="match status" value="1"/>
</dbReference>
<dbReference type="InterPro" id="IPR019079">
    <property type="entry name" value="Capsule_synth_CapA"/>
</dbReference>
<gene>
    <name evidence="4" type="ORF">tloyanaT_27320</name>
</gene>
<dbReference type="SMART" id="SM00854">
    <property type="entry name" value="PGA_cap"/>
    <property type="match status" value="1"/>
</dbReference>
<dbReference type="Proteomes" id="UP001157134">
    <property type="component" value="Unassembled WGS sequence"/>
</dbReference>
<dbReference type="InterPro" id="IPR052169">
    <property type="entry name" value="CW_Biosynth-Accessory"/>
</dbReference>
<dbReference type="CDD" id="cd07381">
    <property type="entry name" value="MPP_CapA"/>
    <property type="match status" value="1"/>
</dbReference>
<sequence length="682" mass="76120">MRLLSTLLLSAITTTTSTFAADIPIQISVLNEQNQAIESATIKINNTTALTNNTGNKEFHIPEAKTYQLTLSKDGYYERVQTFSHAELTQLATSSLSFTLVKRETGRVMFAFGGDVMMGRRYYKPYFDDDVLINPESDLADSQAILAHMKPYLSAADMAVVNLESQLAVHEPKQRAPKSVTFYSNPSIVKALKWAGIDYVTLGNNHTYDYLDEGLDSTLKALKSESLPYSGAGFTESQALSPYIAAINDSYYAMLGYVGWQGSKTPKQTATHEHGGAAFGSMENISSSVKSAVANQHLPVVQYHGSLEYKNEPTGVTEQRLKSAIDHGAVLAVAHHPHVAQGLELYNGHLIAYSMGNFVFDQNFSSTQHSYLLHVWLDDGKFHRAEVIPVYVKGYKPTPALDNERVTILRRLHTLSAKRNTFIHSEQGIGVIKPPQSVTPSTTTRQLVVNTAKERVHSLSQLPWTQANYTIKSATPKVKYRFGSNLINGSDFEHFSLFDAPERGFTFNKTKSQLVSPGYNSEHAMQIGVVQTQWLGMKHFRRVFNASSPMTFKMDVISPQDLTLNVYWQGRKTRQKLFDAFNNSPKNLISSIKLNGSDKWQHIELPFNSPRIGYKSYRVLAELVNNEGKNVSQVTIDNFSLIEWQTSFQHGPQAQFFNTDSQMANYIGFDTAVSTPISISVD</sequence>
<feature type="signal peptide" evidence="2">
    <location>
        <begin position="1"/>
        <end position="20"/>
    </location>
</feature>
<feature type="chain" id="PRO_5047441186" description="Capsule synthesis protein CapA domain-containing protein" evidence="2">
    <location>
        <begin position="21"/>
        <end position="682"/>
    </location>
</feature>
<dbReference type="Pfam" id="PF09587">
    <property type="entry name" value="PGA_cap"/>
    <property type="match status" value="1"/>
</dbReference>
<accession>A0ABQ6HGC1</accession>
<keyword evidence="5" id="KW-1185">Reference proteome</keyword>
<dbReference type="Gene3D" id="2.60.40.1120">
    <property type="entry name" value="Carboxypeptidase-like, regulatory domain"/>
    <property type="match status" value="1"/>
</dbReference>
<dbReference type="PANTHER" id="PTHR33393">
    <property type="entry name" value="POLYGLUTAMINE SYNTHESIS ACCESSORY PROTEIN RV0574C-RELATED"/>
    <property type="match status" value="1"/>
</dbReference>
<name>A0ABQ6HGC1_9GAMM</name>
<evidence type="ECO:0000313" key="4">
    <source>
        <dbReference type="EMBL" id="GLX86479.1"/>
    </source>
</evidence>
<dbReference type="EMBL" id="BSSV01000006">
    <property type="protein sequence ID" value="GLX86479.1"/>
    <property type="molecule type" value="Genomic_DNA"/>
</dbReference>
<evidence type="ECO:0000313" key="5">
    <source>
        <dbReference type="Proteomes" id="UP001157134"/>
    </source>
</evidence>
<comment type="caution">
    <text evidence="4">The sequence shown here is derived from an EMBL/GenBank/DDBJ whole genome shotgun (WGS) entry which is preliminary data.</text>
</comment>
<protein>
    <recommendedName>
        <fullName evidence="3">Capsule synthesis protein CapA domain-containing protein</fullName>
    </recommendedName>
</protein>
<evidence type="ECO:0000256" key="1">
    <source>
        <dbReference type="ARBA" id="ARBA00005662"/>
    </source>
</evidence>
<organism evidence="4 5">
    <name type="scientific">Thalassotalea loyana</name>
    <dbReference type="NCBI Taxonomy" id="280483"/>
    <lineage>
        <taxon>Bacteria</taxon>
        <taxon>Pseudomonadati</taxon>
        <taxon>Pseudomonadota</taxon>
        <taxon>Gammaproteobacteria</taxon>
        <taxon>Alteromonadales</taxon>
        <taxon>Colwelliaceae</taxon>
        <taxon>Thalassotalea</taxon>
    </lineage>
</organism>
<evidence type="ECO:0000256" key="2">
    <source>
        <dbReference type="SAM" id="SignalP"/>
    </source>
</evidence>
<comment type="similarity">
    <text evidence="1">Belongs to the CapA family.</text>
</comment>
<dbReference type="InterPro" id="IPR029052">
    <property type="entry name" value="Metallo-depent_PP-like"/>
</dbReference>
<dbReference type="SUPFAM" id="SSF56300">
    <property type="entry name" value="Metallo-dependent phosphatases"/>
    <property type="match status" value="1"/>
</dbReference>
<evidence type="ECO:0000259" key="3">
    <source>
        <dbReference type="SMART" id="SM00854"/>
    </source>
</evidence>